<feature type="signal peptide" evidence="1">
    <location>
        <begin position="1"/>
        <end position="22"/>
    </location>
</feature>
<gene>
    <name evidence="2" type="ORF">EDC30_101304</name>
</gene>
<reference evidence="2 3" key="1">
    <citation type="submission" date="2019-03" db="EMBL/GenBank/DDBJ databases">
        <title>Genomic Encyclopedia of Type Strains, Phase IV (KMG-IV): sequencing the most valuable type-strain genomes for metagenomic binning, comparative biology and taxonomic classification.</title>
        <authorList>
            <person name="Goeker M."/>
        </authorList>
    </citation>
    <scope>NUCLEOTIDE SEQUENCE [LARGE SCALE GENOMIC DNA]</scope>
    <source>
        <strain evidence="2 3">DSM 7445</strain>
    </source>
</reference>
<evidence type="ECO:0000313" key="3">
    <source>
        <dbReference type="Proteomes" id="UP000295382"/>
    </source>
</evidence>
<sequence length="190" mass="20696">MNKFIRATAFTMVAAATSAAWAQAQPDLVDSTGREIGQFKGDSVVVLYGGQTVRIYTDAHWDYTLRRPVSSGLTWRFVPLYYESANCTGQALIGASPTAPVSEGAASPAAAAPYSPPAHGSHFYFAPTKQGDAWTAYISDENPTFQQYAIRSERQYDGTCAQKSYSNLWATPVVTQTGLEIYGVPPFYVR</sequence>
<evidence type="ECO:0000256" key="1">
    <source>
        <dbReference type="SAM" id="SignalP"/>
    </source>
</evidence>
<dbReference type="AlphaFoldDB" id="A0A4R3I1A4"/>
<feature type="chain" id="PRO_5020741474" description="Lipoprotein" evidence="1">
    <location>
        <begin position="23"/>
        <end position="190"/>
    </location>
</feature>
<organism evidence="2 3">
    <name type="scientific">Paucimonas lemoignei</name>
    <name type="common">Pseudomonas lemoignei</name>
    <dbReference type="NCBI Taxonomy" id="29443"/>
    <lineage>
        <taxon>Bacteria</taxon>
        <taxon>Pseudomonadati</taxon>
        <taxon>Pseudomonadota</taxon>
        <taxon>Betaproteobacteria</taxon>
        <taxon>Burkholderiales</taxon>
        <taxon>Burkholderiaceae</taxon>
        <taxon>Paucimonas</taxon>
    </lineage>
</organism>
<dbReference type="RefSeq" id="WP_132256625.1">
    <property type="nucleotide sequence ID" value="NZ_SLZQ01000001.1"/>
</dbReference>
<dbReference type="Proteomes" id="UP000295382">
    <property type="component" value="Unassembled WGS sequence"/>
</dbReference>
<comment type="caution">
    <text evidence="2">The sequence shown here is derived from an EMBL/GenBank/DDBJ whole genome shotgun (WGS) entry which is preliminary data.</text>
</comment>
<evidence type="ECO:0008006" key="4">
    <source>
        <dbReference type="Google" id="ProtNLM"/>
    </source>
</evidence>
<name>A0A4R3I1A4_PAULE</name>
<evidence type="ECO:0000313" key="2">
    <source>
        <dbReference type="EMBL" id="TCS39348.1"/>
    </source>
</evidence>
<proteinExistence type="predicted"/>
<keyword evidence="3" id="KW-1185">Reference proteome</keyword>
<protein>
    <recommendedName>
        <fullName evidence="4">Lipoprotein</fullName>
    </recommendedName>
</protein>
<accession>A0A4R3I1A4</accession>
<keyword evidence="1" id="KW-0732">Signal</keyword>
<dbReference type="EMBL" id="SLZQ01000001">
    <property type="protein sequence ID" value="TCS39348.1"/>
    <property type="molecule type" value="Genomic_DNA"/>
</dbReference>
<dbReference type="OrthoDB" id="9152178at2"/>